<keyword evidence="4" id="KW-1185">Reference proteome</keyword>
<keyword evidence="1" id="KW-0378">Hydrolase</keyword>
<gene>
    <name evidence="3" type="ORF">L1I42_03820</name>
</gene>
<dbReference type="SUPFAM" id="SSF55031">
    <property type="entry name" value="Bacterial exopeptidase dimerisation domain"/>
    <property type="match status" value="1"/>
</dbReference>
<dbReference type="EMBL" id="JAKGTI010000001">
    <property type="protein sequence ID" value="MCF4097611.1"/>
    <property type="molecule type" value="Genomic_DNA"/>
</dbReference>
<dbReference type="Pfam" id="PF01546">
    <property type="entry name" value="Peptidase_M20"/>
    <property type="match status" value="1"/>
</dbReference>
<dbReference type="PIRSF" id="PIRSF005962">
    <property type="entry name" value="Pept_M20D_amidohydro"/>
    <property type="match status" value="1"/>
</dbReference>
<evidence type="ECO:0000313" key="3">
    <source>
        <dbReference type="EMBL" id="MCF4097611.1"/>
    </source>
</evidence>
<dbReference type="PANTHER" id="PTHR11014">
    <property type="entry name" value="PEPTIDASE M20 FAMILY MEMBER"/>
    <property type="match status" value="1"/>
</dbReference>
<evidence type="ECO:0000259" key="2">
    <source>
        <dbReference type="Pfam" id="PF07687"/>
    </source>
</evidence>
<dbReference type="Gene3D" id="3.40.630.10">
    <property type="entry name" value="Zn peptidases"/>
    <property type="match status" value="1"/>
</dbReference>
<dbReference type="RefSeq" id="WP_236113165.1">
    <property type="nucleotide sequence ID" value="NZ_JAKGTI010000001.1"/>
</dbReference>
<reference evidence="3 4" key="1">
    <citation type="submission" date="2022-01" db="EMBL/GenBank/DDBJ databases">
        <title>Maritalea mediterranea sp. nov., isolated from marine plastic residues from the Malva-rosa beach (Valencia, Spain).</title>
        <authorList>
            <person name="Vidal-Verdu A."/>
            <person name="Molina-Menor E."/>
            <person name="Pascual J."/>
            <person name="Pereto J."/>
            <person name="Porcar M."/>
        </authorList>
    </citation>
    <scope>NUCLEOTIDE SEQUENCE [LARGE SCALE GENOMIC DNA]</scope>
    <source>
        <strain evidence="3 4">P4.10X</strain>
    </source>
</reference>
<dbReference type="InterPro" id="IPR036264">
    <property type="entry name" value="Bact_exopeptidase_dim_dom"/>
</dbReference>
<dbReference type="Proteomes" id="UP001201217">
    <property type="component" value="Unassembled WGS sequence"/>
</dbReference>
<sequence length="391" mass="42773">MPVINRVAEFHKELTEIRQDIHAHPELGFNEHRTAALVAEKLKSYGVDEIVTGIGKTGVVAVIKGRENKSGKTIGLRADMDALPITEILNHEYKSQNEGVMHACGHDGHTTILLGAAKYLAETRNFDGTAVMIFQPAEEGGGGGNEMVKDGMMERFGIDEVYGLHNSPGTKTNHFEIRTGALMAAADFFEIEIVGKGAHAAHPDHGIDPIIVGTDLVQAFQRIVSRNVGPLKSIVVSVTTFHCGTADNVIEQTARLSGTVRTLDMDVRDYAEKRMQEICNGIAQLHGAKINLNYQKEYPVTINHPAQTKFATEVAKEVVGEDRVKDDIEPVMGAEDFSFMLLARPGAYIFLGQGDTPNCHHPEYDFNDEIIPTGSSFMIKLVEKAMPIGKN</sequence>
<dbReference type="SUPFAM" id="SSF53187">
    <property type="entry name" value="Zn-dependent exopeptidases"/>
    <property type="match status" value="1"/>
</dbReference>
<dbReference type="NCBIfam" id="TIGR01891">
    <property type="entry name" value="amidohydrolases"/>
    <property type="match status" value="1"/>
</dbReference>
<evidence type="ECO:0000313" key="4">
    <source>
        <dbReference type="Proteomes" id="UP001201217"/>
    </source>
</evidence>
<dbReference type="Gene3D" id="3.30.70.360">
    <property type="match status" value="1"/>
</dbReference>
<proteinExistence type="predicted"/>
<dbReference type="InterPro" id="IPR017439">
    <property type="entry name" value="Amidohydrolase"/>
</dbReference>
<feature type="domain" description="Peptidase M20 dimerisation" evidence="2">
    <location>
        <begin position="189"/>
        <end position="280"/>
    </location>
</feature>
<protein>
    <submittedName>
        <fullName evidence="3">M20 family metallopeptidase</fullName>
    </submittedName>
</protein>
<dbReference type="PANTHER" id="PTHR11014:SF63">
    <property type="entry name" value="METALLOPEPTIDASE, PUTATIVE (AFU_ORTHOLOGUE AFUA_6G09600)-RELATED"/>
    <property type="match status" value="1"/>
</dbReference>
<dbReference type="InterPro" id="IPR002933">
    <property type="entry name" value="Peptidase_M20"/>
</dbReference>
<organism evidence="3 4">
    <name type="scientific">Maritalea mediterranea</name>
    <dbReference type="NCBI Taxonomy" id="2909667"/>
    <lineage>
        <taxon>Bacteria</taxon>
        <taxon>Pseudomonadati</taxon>
        <taxon>Pseudomonadota</taxon>
        <taxon>Alphaproteobacteria</taxon>
        <taxon>Hyphomicrobiales</taxon>
        <taxon>Devosiaceae</taxon>
        <taxon>Maritalea</taxon>
    </lineage>
</organism>
<evidence type="ECO:0000256" key="1">
    <source>
        <dbReference type="ARBA" id="ARBA00022801"/>
    </source>
</evidence>
<dbReference type="CDD" id="cd05666">
    <property type="entry name" value="M20_Acy1-like"/>
    <property type="match status" value="1"/>
</dbReference>
<comment type="caution">
    <text evidence="3">The sequence shown here is derived from an EMBL/GenBank/DDBJ whole genome shotgun (WGS) entry which is preliminary data.</text>
</comment>
<accession>A0ABS9E430</accession>
<name>A0ABS9E430_9HYPH</name>
<dbReference type="Pfam" id="PF07687">
    <property type="entry name" value="M20_dimer"/>
    <property type="match status" value="1"/>
</dbReference>
<dbReference type="InterPro" id="IPR011650">
    <property type="entry name" value="Peptidase_M20_dimer"/>
</dbReference>